<dbReference type="PANTHER" id="PTHR10666">
    <property type="entry name" value="UBIQUITIN"/>
    <property type="match status" value="1"/>
</dbReference>
<dbReference type="GO" id="GO:0005634">
    <property type="term" value="C:nucleus"/>
    <property type="evidence" value="ECO:0007669"/>
    <property type="project" value="UniProtKB-SubCell"/>
</dbReference>
<organism evidence="15 16">
    <name type="scientific">Rhynchospora pubera</name>
    <dbReference type="NCBI Taxonomy" id="906938"/>
    <lineage>
        <taxon>Eukaryota</taxon>
        <taxon>Viridiplantae</taxon>
        <taxon>Streptophyta</taxon>
        <taxon>Embryophyta</taxon>
        <taxon>Tracheophyta</taxon>
        <taxon>Spermatophyta</taxon>
        <taxon>Magnoliopsida</taxon>
        <taxon>Liliopsida</taxon>
        <taxon>Poales</taxon>
        <taxon>Cyperaceae</taxon>
        <taxon>Cyperoideae</taxon>
        <taxon>Rhynchosporeae</taxon>
        <taxon>Rhynchospora</taxon>
    </lineage>
</organism>
<comment type="subunit">
    <text evidence="13">Part of the 60S ribosomal subunit.</text>
</comment>
<keyword evidence="16" id="KW-1185">Reference proteome</keyword>
<dbReference type="SMART" id="SM01377">
    <property type="entry name" value="Ribosomal_L40e"/>
    <property type="match status" value="1"/>
</dbReference>
<dbReference type="EMBL" id="JAMFTS010000001">
    <property type="protein sequence ID" value="KAJ4812954.1"/>
    <property type="molecule type" value="Genomic_DNA"/>
</dbReference>
<evidence type="ECO:0000256" key="7">
    <source>
        <dbReference type="ARBA" id="ARBA00022490"/>
    </source>
</evidence>
<dbReference type="InterPro" id="IPR019954">
    <property type="entry name" value="Ubiquitin_CS"/>
</dbReference>
<dbReference type="Pfam" id="PF00240">
    <property type="entry name" value="ubiquitin"/>
    <property type="match status" value="1"/>
</dbReference>
<dbReference type="Proteomes" id="UP001140206">
    <property type="component" value="Chromosome 1"/>
</dbReference>
<gene>
    <name evidence="15" type="ORF">LUZ62_025520</name>
</gene>
<dbReference type="GO" id="GO:0005840">
    <property type="term" value="C:ribosome"/>
    <property type="evidence" value="ECO:0007669"/>
    <property type="project" value="UniProtKB-KW"/>
</dbReference>
<comment type="subcellular location">
    <subcellularLocation>
        <location evidence="3">Cytoplasm</location>
    </subcellularLocation>
    <subcellularLocation>
        <location evidence="2">Nucleus</location>
    </subcellularLocation>
</comment>
<evidence type="ECO:0000256" key="11">
    <source>
        <dbReference type="ARBA" id="ARBA00023242"/>
    </source>
</evidence>
<dbReference type="InterPro" id="IPR000626">
    <property type="entry name" value="Ubiquitin-like_dom"/>
</dbReference>
<keyword evidence="9" id="KW-0832">Ubl conjugation</keyword>
<dbReference type="Gene3D" id="4.10.1060.50">
    <property type="match status" value="1"/>
</dbReference>
<evidence type="ECO:0000256" key="5">
    <source>
        <dbReference type="ARBA" id="ARBA00008430"/>
    </source>
</evidence>
<dbReference type="GO" id="GO:1990904">
    <property type="term" value="C:ribonucleoprotein complex"/>
    <property type="evidence" value="ECO:0007669"/>
    <property type="project" value="UniProtKB-KW"/>
</dbReference>
<evidence type="ECO:0000256" key="4">
    <source>
        <dbReference type="ARBA" id="ARBA00008373"/>
    </source>
</evidence>
<evidence type="ECO:0000256" key="8">
    <source>
        <dbReference type="ARBA" id="ARBA00022499"/>
    </source>
</evidence>
<accession>A0AAV8H6H7</accession>
<dbReference type="InterPro" id="IPR050158">
    <property type="entry name" value="Ubiquitin_ubiquitin-like"/>
</dbReference>
<evidence type="ECO:0000256" key="1">
    <source>
        <dbReference type="ARBA" id="ARBA00002241"/>
    </source>
</evidence>
<evidence type="ECO:0000256" key="12">
    <source>
        <dbReference type="ARBA" id="ARBA00023274"/>
    </source>
</evidence>
<dbReference type="InterPro" id="IPR029071">
    <property type="entry name" value="Ubiquitin-like_domsf"/>
</dbReference>
<dbReference type="CDD" id="cd01803">
    <property type="entry name" value="Ubl_ubiquitin"/>
    <property type="match status" value="1"/>
</dbReference>
<dbReference type="InterPro" id="IPR001975">
    <property type="entry name" value="Ribosomal_eL40_dom"/>
</dbReference>
<dbReference type="Gene3D" id="3.10.20.90">
    <property type="entry name" value="Phosphatidylinositol 3-kinase Catalytic Subunit, Chain A, domain 1"/>
    <property type="match status" value="1"/>
</dbReference>
<comment type="similarity">
    <text evidence="5">Belongs to the ubiquitin family.</text>
</comment>
<comment type="similarity">
    <text evidence="4">In the N-terminal section; belongs to the ubiquitin family.</text>
</comment>
<comment type="similarity">
    <text evidence="6">In the C-terminal section; belongs to the eukaryotic ribosomal protein eL40 family.</text>
</comment>
<evidence type="ECO:0000313" key="15">
    <source>
        <dbReference type="EMBL" id="KAJ4812954.1"/>
    </source>
</evidence>
<protein>
    <submittedName>
        <fullName evidence="15">Ubiquitin-60S ribosomal protein L40</fullName>
    </submittedName>
</protein>
<dbReference type="SUPFAM" id="SSF54236">
    <property type="entry name" value="Ubiquitin-like"/>
    <property type="match status" value="1"/>
</dbReference>
<dbReference type="GO" id="GO:0005737">
    <property type="term" value="C:cytoplasm"/>
    <property type="evidence" value="ECO:0007669"/>
    <property type="project" value="UniProtKB-SubCell"/>
</dbReference>
<reference evidence="15" key="1">
    <citation type="submission" date="2022-08" db="EMBL/GenBank/DDBJ databases">
        <authorList>
            <person name="Marques A."/>
        </authorList>
    </citation>
    <scope>NUCLEOTIDE SEQUENCE</scope>
    <source>
        <strain evidence="15">RhyPub2mFocal</strain>
        <tissue evidence="15">Leaves</tissue>
    </source>
</reference>
<comment type="function">
    <text evidence="1">Component of the 60S subunit of the ribosome.</text>
</comment>
<dbReference type="InterPro" id="IPR011332">
    <property type="entry name" value="Ribosomal_zn-bd"/>
</dbReference>
<keyword evidence="12" id="KW-0687">Ribonucleoprotein</keyword>
<name>A0AAV8H6H7_9POAL</name>
<dbReference type="InterPro" id="IPR019956">
    <property type="entry name" value="Ubiquitin_dom"/>
</dbReference>
<evidence type="ECO:0000259" key="14">
    <source>
        <dbReference type="PROSITE" id="PS50053"/>
    </source>
</evidence>
<evidence type="ECO:0000256" key="2">
    <source>
        <dbReference type="ARBA" id="ARBA00004123"/>
    </source>
</evidence>
<dbReference type="InterPro" id="IPR038587">
    <property type="entry name" value="Ribosomal_eL40_sf"/>
</dbReference>
<dbReference type="GO" id="GO:0003735">
    <property type="term" value="F:structural constituent of ribosome"/>
    <property type="evidence" value="ECO:0007669"/>
    <property type="project" value="InterPro"/>
</dbReference>
<feature type="domain" description="Ubiquitin-like" evidence="14">
    <location>
        <begin position="46"/>
        <end position="121"/>
    </location>
</feature>
<proteinExistence type="inferred from homology"/>
<evidence type="ECO:0000256" key="3">
    <source>
        <dbReference type="ARBA" id="ARBA00004496"/>
    </source>
</evidence>
<dbReference type="SUPFAM" id="SSF57829">
    <property type="entry name" value="Zn-binding ribosomal proteins"/>
    <property type="match status" value="1"/>
</dbReference>
<comment type="caution">
    <text evidence="15">The sequence shown here is derived from an EMBL/GenBank/DDBJ whole genome shotgun (WGS) entry which is preliminary data.</text>
</comment>
<keyword evidence="10 15" id="KW-0689">Ribosomal protein</keyword>
<dbReference type="AlphaFoldDB" id="A0AAV8H6H7"/>
<dbReference type="FunFam" id="3.10.20.90:FF:000016">
    <property type="entry name" value="Polyubiquitin 3"/>
    <property type="match status" value="1"/>
</dbReference>
<dbReference type="PRINTS" id="PR00348">
    <property type="entry name" value="UBIQUITIN"/>
</dbReference>
<dbReference type="GO" id="GO:0003729">
    <property type="term" value="F:mRNA binding"/>
    <property type="evidence" value="ECO:0007669"/>
    <property type="project" value="UniProtKB-ARBA"/>
</dbReference>
<keyword evidence="8" id="KW-1017">Isopeptide bond</keyword>
<dbReference type="GO" id="GO:0006412">
    <property type="term" value="P:translation"/>
    <property type="evidence" value="ECO:0007669"/>
    <property type="project" value="InterPro"/>
</dbReference>
<evidence type="ECO:0000313" key="16">
    <source>
        <dbReference type="Proteomes" id="UP001140206"/>
    </source>
</evidence>
<dbReference type="PROSITE" id="PS00299">
    <property type="entry name" value="UBIQUITIN_1"/>
    <property type="match status" value="1"/>
</dbReference>
<keyword evidence="7" id="KW-0963">Cytoplasm</keyword>
<keyword evidence="11" id="KW-0539">Nucleus</keyword>
<evidence type="ECO:0000256" key="9">
    <source>
        <dbReference type="ARBA" id="ARBA00022843"/>
    </source>
</evidence>
<evidence type="ECO:0000256" key="10">
    <source>
        <dbReference type="ARBA" id="ARBA00022980"/>
    </source>
</evidence>
<sequence>MRLDLRPPLVVGPGVRLVYRGYESILVPKDLKFCIRISDPLVQDKMQIFVKTLTGKTITLEVESRDTIDNVKAKIQDKEGIPPDQQRLIFAGKQLEDGRTLADYNIQKEATLHLVLRLRGGHRGFWWGMIDEDSMNISQKHNVVRMICRKCYGRLAPNATNCRRRKCGGSSNLRRKHSFYSLRSRDGRNNKPWSKDEIERVNPLRNSRLIRANLNFVKV</sequence>
<evidence type="ECO:0000256" key="6">
    <source>
        <dbReference type="ARBA" id="ARBA00010570"/>
    </source>
</evidence>
<dbReference type="SMART" id="SM00213">
    <property type="entry name" value="UBQ"/>
    <property type="match status" value="1"/>
</dbReference>
<dbReference type="Pfam" id="PF01020">
    <property type="entry name" value="Ribosomal_L40e"/>
    <property type="match status" value="1"/>
</dbReference>
<evidence type="ECO:0000256" key="13">
    <source>
        <dbReference type="ARBA" id="ARBA00035124"/>
    </source>
</evidence>
<dbReference type="PROSITE" id="PS50053">
    <property type="entry name" value="UBIQUITIN_2"/>
    <property type="match status" value="1"/>
</dbReference>